<evidence type="ECO:0000313" key="2">
    <source>
        <dbReference type="EMBL" id="QQR38298.1"/>
    </source>
</evidence>
<keyword evidence="2" id="KW-0648">Protein biosynthesis</keyword>
<dbReference type="InterPro" id="IPR036953">
    <property type="entry name" value="GreA/GreB_C_sf"/>
</dbReference>
<name>A0ABX7C241_9HYPH</name>
<dbReference type="InterPro" id="IPR001437">
    <property type="entry name" value="Tscrpt_elong_fac_GreA/B_C"/>
</dbReference>
<feature type="domain" description="Transcription elongation factor GreA/GreB C-terminal" evidence="1">
    <location>
        <begin position="134"/>
        <end position="208"/>
    </location>
</feature>
<dbReference type="Pfam" id="PF01272">
    <property type="entry name" value="GreA_GreB"/>
    <property type="match status" value="1"/>
</dbReference>
<dbReference type="RefSeq" id="WP_201630455.1">
    <property type="nucleotide sequence ID" value="NZ_CP068046.1"/>
</dbReference>
<protein>
    <submittedName>
        <fullName evidence="2">GreA/GreB family elongation factor</fullName>
    </submittedName>
</protein>
<dbReference type="GO" id="GO:0003746">
    <property type="term" value="F:translation elongation factor activity"/>
    <property type="evidence" value="ECO:0007669"/>
    <property type="project" value="UniProtKB-KW"/>
</dbReference>
<dbReference type="Gene3D" id="3.10.50.30">
    <property type="entry name" value="Transcription elongation factor, GreA/GreB, C-terminal domain"/>
    <property type="match status" value="1"/>
</dbReference>
<gene>
    <name evidence="2" type="ORF">JI748_10945</name>
</gene>
<sequence>MRSELFESAWLRRSSRTLRADHAGLEILPVLFRTATTRGSSLSMVLEGLFLKPFNSGTPLRNVRPQWRQGKIAKMTALIVPMMQSPDILVGERERQRLVVAALTDITQDADRIDFLLYELDRAKVIPDDRLPFDVVRLNSIVRFRSEDGECTVKLVVPDENGRIGQASYRLSVTSRHGAALLGLRPGQTLSWLSPEGISSWVEVVSVANAPNRHVY</sequence>
<evidence type="ECO:0000259" key="1">
    <source>
        <dbReference type="Pfam" id="PF01272"/>
    </source>
</evidence>
<dbReference type="SUPFAM" id="SSF54534">
    <property type="entry name" value="FKBP-like"/>
    <property type="match status" value="1"/>
</dbReference>
<dbReference type="Proteomes" id="UP000595857">
    <property type="component" value="Chromosome"/>
</dbReference>
<keyword evidence="3" id="KW-1185">Reference proteome</keyword>
<proteinExistence type="predicted"/>
<keyword evidence="2" id="KW-0251">Elongation factor</keyword>
<dbReference type="EMBL" id="CP068046">
    <property type="protein sequence ID" value="QQR38298.1"/>
    <property type="molecule type" value="Genomic_DNA"/>
</dbReference>
<organism evidence="2 3">
    <name type="scientific">Devosia rhizoryzae</name>
    <dbReference type="NCBI Taxonomy" id="2774137"/>
    <lineage>
        <taxon>Bacteria</taxon>
        <taxon>Pseudomonadati</taxon>
        <taxon>Pseudomonadota</taxon>
        <taxon>Alphaproteobacteria</taxon>
        <taxon>Hyphomicrobiales</taxon>
        <taxon>Devosiaceae</taxon>
        <taxon>Devosia</taxon>
    </lineage>
</organism>
<reference evidence="2 3" key="1">
    <citation type="submission" date="2021-01" db="EMBL/GenBank/DDBJ databases">
        <title>Genome seq and assembly of Devosia sp. LEGU1.</title>
        <authorList>
            <person name="Chhetri G."/>
        </authorList>
    </citation>
    <scope>NUCLEOTIDE SEQUENCE [LARGE SCALE GENOMIC DNA]</scope>
    <source>
        <strain evidence="2 3">LEGU1</strain>
    </source>
</reference>
<evidence type="ECO:0000313" key="3">
    <source>
        <dbReference type="Proteomes" id="UP000595857"/>
    </source>
</evidence>
<accession>A0ABX7C241</accession>